<dbReference type="EMBL" id="UFSO01000003">
    <property type="protein sequence ID" value="SSY80918.1"/>
    <property type="molecule type" value="Genomic_DNA"/>
</dbReference>
<feature type="transmembrane region" description="Helical" evidence="1">
    <location>
        <begin position="6"/>
        <end position="30"/>
    </location>
</feature>
<name>A0A376BVT2_9NEIS</name>
<keyword evidence="1" id="KW-1133">Transmembrane helix</keyword>
<feature type="transmembrane region" description="Helical" evidence="1">
    <location>
        <begin position="110"/>
        <end position="132"/>
    </location>
</feature>
<organism evidence="2 3">
    <name type="scientific">Alysiella crassa</name>
    <dbReference type="NCBI Taxonomy" id="153491"/>
    <lineage>
        <taxon>Bacteria</taxon>
        <taxon>Pseudomonadati</taxon>
        <taxon>Pseudomonadota</taxon>
        <taxon>Betaproteobacteria</taxon>
        <taxon>Neisseriales</taxon>
        <taxon>Neisseriaceae</taxon>
        <taxon>Alysiella</taxon>
    </lineage>
</organism>
<feature type="transmembrane region" description="Helical" evidence="1">
    <location>
        <begin position="42"/>
        <end position="71"/>
    </location>
</feature>
<keyword evidence="1" id="KW-0472">Membrane</keyword>
<feature type="transmembrane region" description="Helical" evidence="1">
    <location>
        <begin position="77"/>
        <end position="98"/>
    </location>
</feature>
<keyword evidence="3" id="KW-1185">Reference proteome</keyword>
<dbReference type="RefSeq" id="WP_034290661.1">
    <property type="nucleotide sequence ID" value="NZ_CP091519.2"/>
</dbReference>
<protein>
    <submittedName>
        <fullName evidence="2">Uncharacterized protein</fullName>
    </submittedName>
</protein>
<dbReference type="AlphaFoldDB" id="A0A376BVT2"/>
<keyword evidence="1" id="KW-0812">Transmembrane</keyword>
<evidence type="ECO:0000256" key="1">
    <source>
        <dbReference type="SAM" id="Phobius"/>
    </source>
</evidence>
<reference evidence="2 3" key="1">
    <citation type="submission" date="2018-06" db="EMBL/GenBank/DDBJ databases">
        <authorList>
            <consortium name="Pathogen Informatics"/>
            <person name="Doyle S."/>
        </authorList>
    </citation>
    <scope>NUCLEOTIDE SEQUENCE [LARGE SCALE GENOMIC DNA]</scope>
    <source>
        <strain evidence="2 3">NCTC10283</strain>
    </source>
</reference>
<dbReference type="Proteomes" id="UP000254209">
    <property type="component" value="Unassembled WGS sequence"/>
</dbReference>
<dbReference type="STRING" id="1120980.GCA_000745955_00191"/>
<sequence>MEKYPYWRVLIGFPLVTQLLVALLLFIFVTDLSRQQANDIHIIFFINVYAAILATTPTFLLAMVCCLAHFWRDTPMVWQKMAAIMFGIVFVYALVLMAWRDITIWHEVPFSMAIGSGLVAAIYAAVVLRWILPKSHIAVRQM</sequence>
<dbReference type="OrthoDB" id="8615359at2"/>
<gene>
    <name evidence="2" type="ORF">NCTC10283_02482</name>
</gene>
<evidence type="ECO:0000313" key="2">
    <source>
        <dbReference type="EMBL" id="SSY80918.1"/>
    </source>
</evidence>
<evidence type="ECO:0000313" key="3">
    <source>
        <dbReference type="Proteomes" id="UP000254209"/>
    </source>
</evidence>
<accession>A0A376BVT2</accession>
<proteinExistence type="predicted"/>